<dbReference type="PANTHER" id="PTHR43852">
    <property type="entry name" value="NUCLEOTIDYLTRANSFERASE"/>
    <property type="match status" value="1"/>
</dbReference>
<evidence type="ECO:0000313" key="2">
    <source>
        <dbReference type="EMBL" id="MFC5381877.1"/>
    </source>
</evidence>
<sequence length="139" mass="15189">MDLTMLREAATAVFTGEPVAAAYLFGSRARGDERPDSDADVAVLLDGTVPPHDRLDLSLRLAGALSRAVRLDVSPLVVLDDAPLRLQGRVLRDGVVIFVSDDDMRVRYETTTRSSAADYEIVAERLDRELLAAHARGDR</sequence>
<keyword evidence="3" id="KW-1185">Reference proteome</keyword>
<dbReference type="Gene3D" id="3.30.460.10">
    <property type="entry name" value="Beta Polymerase, domain 2"/>
    <property type="match status" value="1"/>
</dbReference>
<comment type="caution">
    <text evidence="2">The sequence shown here is derived from an EMBL/GenBank/DDBJ whole genome shotgun (WGS) entry which is preliminary data.</text>
</comment>
<dbReference type="InterPro" id="IPR052930">
    <property type="entry name" value="TA_antitoxin_MntA"/>
</dbReference>
<organism evidence="2 3">
    <name type="scientific">Aquipuribacter nitratireducens</name>
    <dbReference type="NCBI Taxonomy" id="650104"/>
    <lineage>
        <taxon>Bacteria</taxon>
        <taxon>Bacillati</taxon>
        <taxon>Actinomycetota</taxon>
        <taxon>Actinomycetes</taxon>
        <taxon>Micrococcales</taxon>
        <taxon>Intrasporangiaceae</taxon>
        <taxon>Aquipuribacter</taxon>
    </lineage>
</organism>
<protein>
    <submittedName>
        <fullName evidence="2">Nucleotidyltransferase domain-containing protein</fullName>
    </submittedName>
</protein>
<dbReference type="InterPro" id="IPR043519">
    <property type="entry name" value="NT_sf"/>
</dbReference>
<dbReference type="Proteomes" id="UP001596122">
    <property type="component" value="Unassembled WGS sequence"/>
</dbReference>
<dbReference type="PANTHER" id="PTHR43852:SF3">
    <property type="entry name" value="NUCLEOTIDYLTRANSFERASE"/>
    <property type="match status" value="1"/>
</dbReference>
<dbReference type="RefSeq" id="WP_340271065.1">
    <property type="nucleotide sequence ID" value="NZ_JBBEOG010000009.1"/>
</dbReference>
<dbReference type="SUPFAM" id="SSF81301">
    <property type="entry name" value="Nucleotidyltransferase"/>
    <property type="match status" value="1"/>
</dbReference>
<evidence type="ECO:0000259" key="1">
    <source>
        <dbReference type="Pfam" id="PF18765"/>
    </source>
</evidence>
<dbReference type="NCBIfam" id="NF047752">
    <property type="entry name" value="MntA_antitoxin"/>
    <property type="match status" value="1"/>
</dbReference>
<feature type="domain" description="Polymerase beta nucleotidyltransferase" evidence="1">
    <location>
        <begin position="18"/>
        <end position="102"/>
    </location>
</feature>
<dbReference type="EMBL" id="JBHSLD010000013">
    <property type="protein sequence ID" value="MFC5381877.1"/>
    <property type="molecule type" value="Genomic_DNA"/>
</dbReference>
<name>A0ABW0GQS5_9MICO</name>
<dbReference type="Pfam" id="PF18765">
    <property type="entry name" value="Polbeta"/>
    <property type="match status" value="1"/>
</dbReference>
<proteinExistence type="predicted"/>
<accession>A0ABW0GQS5</accession>
<dbReference type="InterPro" id="IPR041633">
    <property type="entry name" value="Polbeta"/>
</dbReference>
<dbReference type="CDD" id="cd05403">
    <property type="entry name" value="NT_KNTase_like"/>
    <property type="match status" value="1"/>
</dbReference>
<reference evidence="3" key="1">
    <citation type="journal article" date="2019" name="Int. J. Syst. Evol. Microbiol.">
        <title>The Global Catalogue of Microorganisms (GCM) 10K type strain sequencing project: providing services to taxonomists for standard genome sequencing and annotation.</title>
        <authorList>
            <consortium name="The Broad Institute Genomics Platform"/>
            <consortium name="The Broad Institute Genome Sequencing Center for Infectious Disease"/>
            <person name="Wu L."/>
            <person name="Ma J."/>
        </authorList>
    </citation>
    <scope>NUCLEOTIDE SEQUENCE [LARGE SCALE GENOMIC DNA]</scope>
    <source>
        <strain evidence="3">CCUG 43114</strain>
    </source>
</reference>
<gene>
    <name evidence="2" type="ORF">ACFPJ6_13910</name>
</gene>
<evidence type="ECO:0000313" key="3">
    <source>
        <dbReference type="Proteomes" id="UP001596122"/>
    </source>
</evidence>